<dbReference type="EMBL" id="PEKC01000008">
    <property type="protein sequence ID" value="PII37003.1"/>
    <property type="molecule type" value="Genomic_DNA"/>
</dbReference>
<name>A0A2G7TD72_9FLAO</name>
<proteinExistence type="predicted"/>
<gene>
    <name evidence="1" type="ORF">CTI11_03860</name>
</gene>
<dbReference type="InterPro" id="IPR025534">
    <property type="entry name" value="DUF4420"/>
</dbReference>
<dbReference type="Pfam" id="PF14390">
    <property type="entry name" value="DUF4420"/>
    <property type="match status" value="1"/>
</dbReference>
<protein>
    <recommendedName>
        <fullName evidence="2">PD-(D/E)XK motif protein</fullName>
    </recommendedName>
</protein>
<organism evidence="1">
    <name type="scientific">Chryseobacterium sp. B5</name>
    <dbReference type="NCBI Taxonomy" id="2050562"/>
    <lineage>
        <taxon>Bacteria</taxon>
        <taxon>Pseudomonadati</taxon>
        <taxon>Bacteroidota</taxon>
        <taxon>Flavobacteriia</taxon>
        <taxon>Flavobacteriales</taxon>
        <taxon>Weeksellaceae</taxon>
        <taxon>Chryseobacterium group</taxon>
        <taxon>Chryseobacterium</taxon>
    </lineage>
</organism>
<comment type="caution">
    <text evidence="1">The sequence shown here is derived from an EMBL/GenBank/DDBJ whole genome shotgun (WGS) entry which is preliminary data.</text>
</comment>
<reference evidence="1" key="1">
    <citation type="submission" date="2017-10" db="EMBL/GenBank/DDBJ databases">
        <title>Chryseobacterium sp. B5 is a hydrocarbonoclastic and plant growth promoting bacterium.</title>
        <authorList>
            <person name="Thijs S."/>
            <person name="Gkorezis P."/>
            <person name="Van Hamme J."/>
        </authorList>
    </citation>
    <scope>NUCLEOTIDE SEQUENCE</scope>
    <source>
        <strain evidence="1">B5</strain>
    </source>
</reference>
<evidence type="ECO:0000313" key="1">
    <source>
        <dbReference type="EMBL" id="PII37003.1"/>
    </source>
</evidence>
<dbReference type="AlphaFoldDB" id="A0A2G7TD72"/>
<accession>A0A2G7TD72</accession>
<sequence length="317" mass="35296">MVEITQARWASLREQRLPHEDIYEQAAEDLEAALIGVSVEGRLHLLLAIDVAPQNLPPDLQSLQVRILEGGQTWLDVSARSHHEELLTLVANKVLYAIRIEGRDPAVSVERIIDEMRAALRPLAPDLSTAEQIGLFGELWVLSNVLLPTLGPRVSHLWSGPESERHDFVGQGVHIEVKTTTRSEPKHEISRLDQLKTPANKRLLFVSVLLERSLGGDETLADRVDEIREKLGSDGHALDVFDSRLAQLGWHEGLRQTGALLRFTFRDVHVFEVAGNFPRLPDDYMPPPGVTGIKYSINVGSLPSLDVSEVREVLLTA</sequence>
<evidence type="ECO:0008006" key="2">
    <source>
        <dbReference type="Google" id="ProtNLM"/>
    </source>
</evidence>